<comment type="caution">
    <text evidence="1">The sequence shown here is derived from an EMBL/GenBank/DDBJ whole genome shotgun (WGS) entry which is preliminary data.</text>
</comment>
<dbReference type="EMBL" id="NTYF01000023">
    <property type="protein sequence ID" value="PER55591.1"/>
    <property type="molecule type" value="Genomic_DNA"/>
</dbReference>
<protein>
    <submittedName>
        <fullName evidence="1">Uncharacterized protein</fullName>
    </submittedName>
</protein>
<gene>
    <name evidence="1" type="ORF">CN495_07500</name>
</gene>
<sequence>MATKRERAEKNITYCRLQIERFLQRNYKLTFRGNVYGNKTLYKEKKFAKTTFLPSGVAEVDVDYKLLMEGKKEKLLHASLREAVRIALWYNRKDYRDVSPIFQEECQKYGLPVYGNIAETGLELHTYSCAKCGKIWALRQYRIPANRDPSQNPIYKTACCEANFQYDGRVPYTNEQLQQVQKGIGQQGGN</sequence>
<accession>A0ABD6SEI8</accession>
<reference evidence="1 2" key="1">
    <citation type="submission" date="2017-09" db="EMBL/GenBank/DDBJ databases">
        <title>Large-scale bioinformatics analysis of Bacillus genomes uncovers conserved roles of natural products in bacterial physiology.</title>
        <authorList>
            <consortium name="Agbiome Team Llc"/>
            <person name="Bleich R.M."/>
            <person name="Kirk G.J."/>
            <person name="Santa Maria K.C."/>
            <person name="Allen S.E."/>
            <person name="Farag S."/>
            <person name="Shank E.A."/>
            <person name="Bowers A."/>
        </authorList>
    </citation>
    <scope>NUCLEOTIDE SEQUENCE [LARGE SCALE GENOMIC DNA]</scope>
    <source>
        <strain evidence="1 2">AFS005140</strain>
    </source>
</reference>
<evidence type="ECO:0000313" key="2">
    <source>
        <dbReference type="Proteomes" id="UP000219897"/>
    </source>
</evidence>
<organism evidence="1 2">
    <name type="scientific">Bacillus thuringiensis</name>
    <dbReference type="NCBI Taxonomy" id="1428"/>
    <lineage>
        <taxon>Bacteria</taxon>
        <taxon>Bacillati</taxon>
        <taxon>Bacillota</taxon>
        <taxon>Bacilli</taxon>
        <taxon>Bacillales</taxon>
        <taxon>Bacillaceae</taxon>
        <taxon>Bacillus</taxon>
        <taxon>Bacillus cereus group</taxon>
    </lineage>
</organism>
<dbReference type="AlphaFoldDB" id="A0ABD6SEI8"/>
<name>A0ABD6SEI8_BACTU</name>
<dbReference type="Proteomes" id="UP000219897">
    <property type="component" value="Unassembled WGS sequence"/>
</dbReference>
<evidence type="ECO:0000313" key="1">
    <source>
        <dbReference type="EMBL" id="PER55591.1"/>
    </source>
</evidence>
<proteinExistence type="predicted"/>